<dbReference type="Pfam" id="PF00793">
    <property type="entry name" value="DAHP_synth_1"/>
    <property type="match status" value="1"/>
</dbReference>
<dbReference type="NCBIfam" id="NF009239">
    <property type="entry name" value="PRK12595.1"/>
    <property type="match status" value="1"/>
</dbReference>
<accession>A0A3S0L3M9</accession>
<dbReference type="InterPro" id="IPR002701">
    <property type="entry name" value="CM_II_prokaryot"/>
</dbReference>
<dbReference type="InterPro" id="IPR006218">
    <property type="entry name" value="DAHP1/KDSA"/>
</dbReference>
<dbReference type="Gene3D" id="1.20.59.10">
    <property type="entry name" value="Chorismate mutase"/>
    <property type="match status" value="1"/>
</dbReference>
<evidence type="ECO:0000256" key="1">
    <source>
        <dbReference type="ARBA" id="ARBA00022679"/>
    </source>
</evidence>
<dbReference type="SMART" id="SM00830">
    <property type="entry name" value="CM_2"/>
    <property type="match status" value="1"/>
</dbReference>
<keyword evidence="1 3" id="KW-0808">Transferase</keyword>
<dbReference type="PANTHER" id="PTHR43018">
    <property type="entry name" value="PHOSPHO-2-DEHYDRO-3-DEOXYHEPTONATE ALDOLASE"/>
    <property type="match status" value="1"/>
</dbReference>
<dbReference type="PANTHER" id="PTHR43018:SF1">
    <property type="entry name" value="PROTEIN AROA(G)"/>
    <property type="match status" value="1"/>
</dbReference>
<dbReference type="InterPro" id="IPR010954">
    <property type="entry name" value="Chorismate_mutase_GmP-bac"/>
</dbReference>
<dbReference type="InterPro" id="IPR006268">
    <property type="entry name" value="DAHP_syn_2"/>
</dbReference>
<dbReference type="GO" id="GO:0004106">
    <property type="term" value="F:chorismate mutase activity"/>
    <property type="evidence" value="ECO:0007669"/>
    <property type="project" value="InterPro"/>
</dbReference>
<dbReference type="EC" id="2.5.1.54" evidence="3"/>
<dbReference type="NCBIfam" id="TIGR01801">
    <property type="entry name" value="CM_A"/>
    <property type="match status" value="1"/>
</dbReference>
<dbReference type="NCBIfam" id="NF006421">
    <property type="entry name" value="PRK08673.1"/>
    <property type="match status" value="1"/>
</dbReference>
<dbReference type="EMBL" id="RXPE01000017">
    <property type="protein sequence ID" value="RTR26250.1"/>
    <property type="molecule type" value="Genomic_DNA"/>
</dbReference>
<dbReference type="Proteomes" id="UP000277766">
    <property type="component" value="Unassembled WGS sequence"/>
</dbReference>
<name>A0A3S0L3M9_9DEIO</name>
<dbReference type="RefSeq" id="WP_126352348.1">
    <property type="nucleotide sequence ID" value="NZ_CP086380.1"/>
</dbReference>
<sequence length="373" mass="41169">MTDARDPNSAAQPQGHLGQLDDLREQVDQINLQLLDLLSRRGELVAEIGRLKSSEGGTKFYDPKREEDQLRLVRQANRGPFTDAAISAMFKEIFKASLDLEETREQRKLLVSRKQKSEDTVLTIGDVRIGGSEAPVLIAGPCAIESEGQMDQTAALVKELGGGILRGGAYKPRTSPYGFQGMGVDGLQLGRKVADRHGMQFMTEVMDTRDVEVVAQYADILQIGARNMHNFSLLREVGAVRRPVLLKRGLSATMEEWLYAAEYILSGGNENVIMCERGIRTFEKWTRNTLDLSAVALIKQESHLPVVVDVTHAAGRRDLLLPLARAALAVGADGIHVEVHPQPATAMSDNEQQLDFEGFRQFVAGLNLISKQR</sequence>
<proteinExistence type="predicted"/>
<reference evidence="3 4" key="1">
    <citation type="submission" date="2018-12" db="EMBL/GenBank/DDBJ databases">
        <title>Deinococcus radiophilus ATCC 27603 genome sequencing and assembly.</title>
        <authorList>
            <person name="Maclea K.S."/>
            <person name="Maynard C.R."/>
        </authorList>
    </citation>
    <scope>NUCLEOTIDE SEQUENCE [LARGE SCALE GENOMIC DNA]</scope>
    <source>
        <strain evidence="3 4">ATCC 27603</strain>
    </source>
</reference>
<dbReference type="SUPFAM" id="SSF51569">
    <property type="entry name" value="Aldolase"/>
    <property type="match status" value="1"/>
</dbReference>
<dbReference type="AlphaFoldDB" id="A0A3S0L3M9"/>
<dbReference type="InterPro" id="IPR013785">
    <property type="entry name" value="Aldolase_TIM"/>
</dbReference>
<dbReference type="GO" id="GO:0009073">
    <property type="term" value="P:aromatic amino acid family biosynthetic process"/>
    <property type="evidence" value="ECO:0007669"/>
    <property type="project" value="InterPro"/>
</dbReference>
<gene>
    <name evidence="3" type="primary">aroF</name>
    <name evidence="3" type="ORF">EJ104_08750</name>
</gene>
<dbReference type="GO" id="GO:0046417">
    <property type="term" value="P:chorismate metabolic process"/>
    <property type="evidence" value="ECO:0007669"/>
    <property type="project" value="InterPro"/>
</dbReference>
<evidence type="ECO:0000313" key="3">
    <source>
        <dbReference type="EMBL" id="RTR26250.1"/>
    </source>
</evidence>
<dbReference type="GO" id="GO:0003849">
    <property type="term" value="F:3-deoxy-7-phosphoheptulonate synthase activity"/>
    <property type="evidence" value="ECO:0007669"/>
    <property type="project" value="UniProtKB-EC"/>
</dbReference>
<evidence type="ECO:0000259" key="2">
    <source>
        <dbReference type="PROSITE" id="PS51168"/>
    </source>
</evidence>
<dbReference type="InterPro" id="IPR052899">
    <property type="entry name" value="Class-I_DAHP_synthase"/>
</dbReference>
<organism evidence="3 4">
    <name type="scientific">Deinococcus radiophilus</name>
    <dbReference type="NCBI Taxonomy" id="32062"/>
    <lineage>
        <taxon>Bacteria</taxon>
        <taxon>Thermotogati</taxon>
        <taxon>Deinococcota</taxon>
        <taxon>Deinococci</taxon>
        <taxon>Deinococcales</taxon>
        <taxon>Deinococcaceae</taxon>
        <taxon>Deinococcus</taxon>
    </lineage>
</organism>
<evidence type="ECO:0000313" key="4">
    <source>
        <dbReference type="Proteomes" id="UP000277766"/>
    </source>
</evidence>
<keyword evidence="4" id="KW-1185">Reference proteome</keyword>
<dbReference type="Gene3D" id="3.20.20.70">
    <property type="entry name" value="Aldolase class I"/>
    <property type="match status" value="1"/>
</dbReference>
<comment type="caution">
    <text evidence="3">The sequence shown here is derived from an EMBL/GenBank/DDBJ whole genome shotgun (WGS) entry which is preliminary data.</text>
</comment>
<dbReference type="NCBIfam" id="TIGR01361">
    <property type="entry name" value="DAHP_synth_Bsub"/>
    <property type="match status" value="1"/>
</dbReference>
<dbReference type="GO" id="GO:0016832">
    <property type="term" value="F:aldehyde-lyase activity"/>
    <property type="evidence" value="ECO:0007669"/>
    <property type="project" value="InterPro"/>
</dbReference>
<dbReference type="InterPro" id="IPR036979">
    <property type="entry name" value="CM_dom_sf"/>
</dbReference>
<dbReference type="OrthoDB" id="9780456at2"/>
<protein>
    <submittedName>
        <fullName evidence="3">3-deoxy-7-phosphoheptulonate synthase</fullName>
        <ecNumber evidence="3">2.5.1.54</ecNumber>
    </submittedName>
</protein>
<feature type="domain" description="Chorismate mutase" evidence="2">
    <location>
        <begin position="14"/>
        <end position="105"/>
    </location>
</feature>
<dbReference type="PROSITE" id="PS51168">
    <property type="entry name" value="CHORISMATE_MUT_2"/>
    <property type="match status" value="1"/>
</dbReference>
<dbReference type="Pfam" id="PF01817">
    <property type="entry name" value="CM_2"/>
    <property type="match status" value="1"/>
</dbReference>
<dbReference type="SUPFAM" id="SSF48600">
    <property type="entry name" value="Chorismate mutase II"/>
    <property type="match status" value="1"/>
</dbReference>
<dbReference type="InterPro" id="IPR036263">
    <property type="entry name" value="Chorismate_II_sf"/>
</dbReference>